<gene>
    <name evidence="3" type="ORF">MPEBLZ_01472</name>
</gene>
<feature type="non-terminal residue" evidence="3">
    <location>
        <position position="1"/>
    </location>
</feature>
<dbReference type="InterPro" id="IPR008969">
    <property type="entry name" value="CarboxyPept-like_regulatory"/>
</dbReference>
<dbReference type="Proteomes" id="UP000050360">
    <property type="component" value="Unassembled WGS sequence"/>
</dbReference>
<accession>A0A0P8CL84</accession>
<dbReference type="NCBIfam" id="TIGR01567">
    <property type="entry name" value="S_layer_rel_Mac"/>
    <property type="match status" value="2"/>
</dbReference>
<evidence type="ECO:0000313" key="4">
    <source>
        <dbReference type="Proteomes" id="UP000050360"/>
    </source>
</evidence>
<reference evidence="3 4" key="1">
    <citation type="submission" date="2015-09" db="EMBL/GenBank/DDBJ databases">
        <title>A metagenomics-based metabolic model of nitrate-dependent anaerobic oxidation of methane by Methanoperedens-like archaea.</title>
        <authorList>
            <person name="Arshad A."/>
            <person name="Speth D.R."/>
            <person name="De Graaf R.M."/>
            <person name="Op Den Camp H.J."/>
            <person name="Jetten M.S."/>
            <person name="Welte C.U."/>
        </authorList>
    </citation>
    <scope>NUCLEOTIDE SEQUENCE [LARGE SCALE GENOMIC DNA]</scope>
</reference>
<organism evidence="3 4">
    <name type="scientific">Candidatus Methanoperedens nitratireducens</name>
    <dbReference type="NCBI Taxonomy" id="1392998"/>
    <lineage>
        <taxon>Archaea</taxon>
        <taxon>Methanobacteriati</taxon>
        <taxon>Methanobacteriota</taxon>
        <taxon>Stenosarchaea group</taxon>
        <taxon>Methanomicrobia</taxon>
        <taxon>Methanosarcinales</taxon>
        <taxon>ANME-2 cluster</taxon>
        <taxon>Candidatus Methanoperedentaceae</taxon>
        <taxon>Candidatus Methanoperedens</taxon>
    </lineage>
</organism>
<dbReference type="SUPFAM" id="SSF49464">
    <property type="entry name" value="Carboxypeptidase regulatory domain-like"/>
    <property type="match status" value="1"/>
</dbReference>
<feature type="transmembrane region" description="Helical" evidence="1">
    <location>
        <begin position="972"/>
        <end position="991"/>
    </location>
</feature>
<keyword evidence="1" id="KW-0472">Membrane</keyword>
<evidence type="ECO:0000256" key="1">
    <source>
        <dbReference type="SAM" id="Phobius"/>
    </source>
</evidence>
<evidence type="ECO:0000259" key="2">
    <source>
        <dbReference type="Pfam" id="PF07752"/>
    </source>
</evidence>
<dbReference type="EMBL" id="LKCM01000119">
    <property type="protein sequence ID" value="KPQ43941.1"/>
    <property type="molecule type" value="Genomic_DNA"/>
</dbReference>
<dbReference type="Gene3D" id="2.60.40.10">
    <property type="entry name" value="Immunoglobulins"/>
    <property type="match status" value="1"/>
</dbReference>
<dbReference type="Gene3D" id="2.60.40.1120">
    <property type="entry name" value="Carboxypeptidase-like, regulatory domain"/>
    <property type="match status" value="1"/>
</dbReference>
<protein>
    <recommendedName>
        <fullName evidence="2">S-layer family duplication domain-containing protein</fullName>
    </recommendedName>
</protein>
<dbReference type="Gene3D" id="2.60.40.4190">
    <property type="match status" value="2"/>
</dbReference>
<dbReference type="InterPro" id="IPR006457">
    <property type="entry name" value="S_layer-rel_Mac"/>
</dbReference>
<dbReference type="AlphaFoldDB" id="A0A0P8CL84"/>
<dbReference type="Pfam" id="PF07752">
    <property type="entry name" value="S-layer"/>
    <property type="match status" value="2"/>
</dbReference>
<keyword evidence="1" id="KW-0812">Transmembrane</keyword>
<proteinExistence type="predicted"/>
<sequence length="1018" mass="110244">TYNTSPDFTFLPNTRHNISLRPVDFSNNIGNWTNGSATTTTQKPIITRISPSDPVNSTGIENKTFVIQLDQIANVTWTGAKSQSNLSINGLVNLTFTPTSTGLNTISVSASNDNGTSNTIIWNWSVHPTTFSTGNRIWDGSKPIDFDRTYTWTPQSFSGFYYNAKDDVGTENITITMDSYSSRTIGTNKLVYSTSPQEVSFAHSLWGKYQVIGFMADKYFAGYTSNTSSTNTRPTTDFSGISALAQGGLHKVLIDDDTKQTIAVGGTLALRDGYVLKATDIDMNARQMLLSLLKDGSQVDVSPLSAGETYVYTKTVGGVENLPLIMVRFDSVFAGQELQTAFIKGLFQISEDTTVVRAGDQFGNMKVDSVDLSGIRMKNSANIGLSKGTTATVMGDVKIQVANNDSAVRFALTVDRPSNLEVRSTVYKDGNPLEWTPYNFGMNIGDTSVGFYYDLDEGVGGENLKLINPVSGRSIPADGLEYSTTPQEVKFTYTGFGKYQAIGFMADRYFAGYTSNTLTNIITRPTTDFDGISTIANGNLNKVLIDDDTKTTIAVGSTIALQEGYVLKATDIDLNARQMLLTLLKDGTEVDVSPLSAGETYIYTKTIGGTENLPLIMVRFENVFSGGELQVAFLKGIFQISENPTKIEVGNQFGSMEVISVDSNIIKMSNSGSIGLSKNTNNALMGNIKLKVADNDALRFYFAVDVTPEMIVNQLSISAPTKVMAGDTLKIKVTAGGKAVNNTTLSLDTDMGPTDINGELNYTIPKTLKPGTYTITAAKTGYEKATKSIEVEKYVDLRLSIEAPSKANQYETITIKVLYNGTAMSGAAVLFDNTSAGTTDSNGEVSYRLETSGTHTITASKASYITVSTDIDIRAPYSEFKALDINITPNPVFAGEDFVVRSNITNVGTKSDTLPVDLVINDTAVDNRTITLTPGQTVEINFTRQESLAMNVTVEILGQSNLLVVQEKPTNYFLIAVIATAIGAVIIYVLTSKGLLSIEILKQKFALLGDKFSNLFKK</sequence>
<dbReference type="Gene3D" id="2.60.98.40">
    <property type="match status" value="2"/>
</dbReference>
<feature type="domain" description="S-layer family duplication" evidence="2">
    <location>
        <begin position="431"/>
        <end position="694"/>
    </location>
</feature>
<evidence type="ECO:0000313" key="3">
    <source>
        <dbReference type="EMBL" id="KPQ43941.1"/>
    </source>
</evidence>
<feature type="domain" description="S-layer family duplication" evidence="2">
    <location>
        <begin position="148"/>
        <end position="402"/>
    </location>
</feature>
<comment type="caution">
    <text evidence="3">The sequence shown here is derived from an EMBL/GenBank/DDBJ whole genome shotgun (WGS) entry which is preliminary data.</text>
</comment>
<dbReference type="InterPro" id="IPR013783">
    <property type="entry name" value="Ig-like_fold"/>
</dbReference>
<keyword evidence="1" id="KW-1133">Transmembrane helix</keyword>
<name>A0A0P8CL84_9EURY</name>